<dbReference type="Gene3D" id="3.40.50.2000">
    <property type="entry name" value="Glycogen Phosphorylase B"/>
    <property type="match status" value="2"/>
</dbReference>
<dbReference type="GO" id="GO:0009103">
    <property type="term" value="P:lipopolysaccharide biosynthetic process"/>
    <property type="evidence" value="ECO:0007669"/>
    <property type="project" value="TreeGrafter"/>
</dbReference>
<reference evidence="3 4" key="1">
    <citation type="submission" date="2009-02" db="EMBL/GenBank/DDBJ databases">
        <title>Sequencing of the draft genome and assembly of Lutiella nitroferrum 2002.</title>
        <authorList>
            <consortium name="US DOE Joint Genome Institute (JGI-PGF)"/>
            <person name="Lucas S."/>
            <person name="Copeland A."/>
            <person name="Lapidus A."/>
            <person name="Glavina del Rio T."/>
            <person name="Tice H."/>
            <person name="Bruce D."/>
            <person name="Goodwin L."/>
            <person name="Pitluck S."/>
            <person name="Larimer F."/>
            <person name="Land M.L."/>
            <person name="Hauser L."/>
            <person name="Coates J.D."/>
        </authorList>
    </citation>
    <scope>NUCLEOTIDE SEQUENCE [LARGE SCALE GENOMIC DNA]</scope>
    <source>
        <strain evidence="3 4">2002</strain>
    </source>
</reference>
<name>B9YYP4_9NEIS</name>
<protein>
    <submittedName>
        <fullName evidence="3">Glycosyl transferase group 1</fullName>
    </submittedName>
</protein>
<organism evidence="3 4">
    <name type="scientific">Pseudogulbenkiania ferrooxidans 2002</name>
    <dbReference type="NCBI Taxonomy" id="279714"/>
    <lineage>
        <taxon>Bacteria</taxon>
        <taxon>Pseudomonadati</taxon>
        <taxon>Pseudomonadota</taxon>
        <taxon>Betaproteobacteria</taxon>
        <taxon>Neisseriales</taxon>
        <taxon>Chromobacteriaceae</taxon>
        <taxon>Pseudogulbenkiania</taxon>
    </lineage>
</organism>
<dbReference type="SUPFAM" id="SSF53756">
    <property type="entry name" value="UDP-Glycosyltransferase/glycogen phosphorylase"/>
    <property type="match status" value="1"/>
</dbReference>
<dbReference type="EMBL" id="ACIS01000001">
    <property type="protein sequence ID" value="EEG10247.1"/>
    <property type="molecule type" value="Genomic_DNA"/>
</dbReference>
<keyword evidence="4" id="KW-1185">Reference proteome</keyword>
<evidence type="ECO:0000313" key="4">
    <source>
        <dbReference type="Proteomes" id="UP000003165"/>
    </source>
</evidence>
<dbReference type="InterPro" id="IPR028098">
    <property type="entry name" value="Glyco_trans_4-like_N"/>
</dbReference>
<dbReference type="PANTHER" id="PTHR46401:SF2">
    <property type="entry name" value="GLYCOSYLTRANSFERASE WBBK-RELATED"/>
    <property type="match status" value="1"/>
</dbReference>
<dbReference type="GO" id="GO:0016757">
    <property type="term" value="F:glycosyltransferase activity"/>
    <property type="evidence" value="ECO:0007669"/>
    <property type="project" value="TreeGrafter"/>
</dbReference>
<keyword evidence="1 3" id="KW-0808">Transferase</keyword>
<sequence length="391" mass="43772">MRLAYLDPHPVPDTTPSTMQMLQTVDGLGQAGVDVTLITPQSALPPEAVLGRPLSNQVRLAHQFDPRKKWFFPFSTRKPFFWQAKRALQQGSFDAVLVRNLKLADYLLRQDLGVRIYFETHEIFAQTFLEEHPGLSGNKRRKHALLKAREQFVYNNAAGVFALTSLLIDDIKQHYAIAHDRFCILPDGFDPALAQAAMQRHADRPRQPGPVRVLYLGSLHPWKGVGTLIDALPLVQSELELVIAGGEPHRIDELRARAAALGVEKPVHFLGKVPPAERFDVIAQADICALPLTNSSIASRYTSPLKLFEYMAMGKPIVIADLPSIKEIVTDQVSAVFFEAENKESLAAVLDKLAMRKQSQQELGENAARLSSRYAWISRAEIIKKKVTEFR</sequence>
<dbReference type="Pfam" id="PF13692">
    <property type="entry name" value="Glyco_trans_1_4"/>
    <property type="match status" value="1"/>
</dbReference>
<dbReference type="AlphaFoldDB" id="B9YYP4"/>
<dbReference type="PANTHER" id="PTHR46401">
    <property type="entry name" value="GLYCOSYLTRANSFERASE WBBK-RELATED"/>
    <property type="match status" value="1"/>
</dbReference>
<dbReference type="RefSeq" id="WP_008952249.1">
    <property type="nucleotide sequence ID" value="NZ_ACIS01000001.1"/>
</dbReference>
<gene>
    <name evidence="3" type="ORF">FuraDRAFT_0229</name>
</gene>
<dbReference type="eggNOG" id="COG0438">
    <property type="taxonomic scope" value="Bacteria"/>
</dbReference>
<proteinExistence type="predicted"/>
<dbReference type="Proteomes" id="UP000003165">
    <property type="component" value="Unassembled WGS sequence"/>
</dbReference>
<evidence type="ECO:0000259" key="2">
    <source>
        <dbReference type="Pfam" id="PF13439"/>
    </source>
</evidence>
<evidence type="ECO:0000256" key="1">
    <source>
        <dbReference type="ARBA" id="ARBA00022679"/>
    </source>
</evidence>
<accession>B9YYP4</accession>
<dbReference type="CDD" id="cd03794">
    <property type="entry name" value="GT4_WbuB-like"/>
    <property type="match status" value="1"/>
</dbReference>
<comment type="caution">
    <text evidence="3">The sequence shown here is derived from an EMBL/GenBank/DDBJ whole genome shotgun (WGS) entry which is preliminary data.</text>
</comment>
<dbReference type="Pfam" id="PF13439">
    <property type="entry name" value="Glyco_transf_4"/>
    <property type="match status" value="1"/>
</dbReference>
<feature type="domain" description="Glycosyltransferase subfamily 4-like N-terminal" evidence="2">
    <location>
        <begin position="22"/>
        <end position="192"/>
    </location>
</feature>
<evidence type="ECO:0000313" key="3">
    <source>
        <dbReference type="EMBL" id="EEG10247.1"/>
    </source>
</evidence>